<evidence type="ECO:0000313" key="2">
    <source>
        <dbReference type="Proteomes" id="UP000002385"/>
    </source>
</evidence>
<sequence>MTGLRERPFEWWAAWAEAEAEGPVAAGRATVNKVTARRLAVLAQVVPPLLERLEEPETAIQRVRANMVEMMQERLRERRQVLGDFAFYSTMQEEIATRIVALDAMLAERTATAP</sequence>
<dbReference type="KEGG" id="mch:Mchl_0577"/>
<dbReference type="RefSeq" id="WP_012605655.1">
    <property type="nucleotide sequence ID" value="NC_011757.1"/>
</dbReference>
<reference evidence="1 2" key="2">
    <citation type="journal article" date="2012" name="J. Bacteriol.">
        <title>Complete genome sequences of six strains of the genus Methylobacterium.</title>
        <authorList>
            <person name="Marx C.J."/>
            <person name="Bringel F."/>
            <person name="Chistoserdova L."/>
            <person name="Moulin L."/>
            <person name="Farhan Ul Haque M."/>
            <person name="Fleischman D.E."/>
            <person name="Gruffaz C."/>
            <person name="Jourand P."/>
            <person name="Knief C."/>
            <person name="Lee M.C."/>
            <person name="Muller E.E."/>
            <person name="Nadalig T."/>
            <person name="Peyraud R."/>
            <person name="Roselli S."/>
            <person name="Russ L."/>
            <person name="Goodwin L.A."/>
            <person name="Ivanova N."/>
            <person name="Kyrpides N."/>
            <person name="Lajus A."/>
            <person name="Land M.L."/>
            <person name="Medigue C."/>
            <person name="Mikhailova N."/>
            <person name="Nolan M."/>
            <person name="Woyke T."/>
            <person name="Stolyar S."/>
            <person name="Vorholt J.A."/>
            <person name="Vuilleumier S."/>
        </authorList>
    </citation>
    <scope>NUCLEOTIDE SEQUENCE [LARGE SCALE GENOMIC DNA]</scope>
    <source>
        <strain evidence="2">CM4 / NCIMB 13688</strain>
    </source>
</reference>
<dbReference type="EMBL" id="CP001298">
    <property type="protein sequence ID" value="ACK81499.1"/>
    <property type="molecule type" value="Genomic_DNA"/>
</dbReference>
<organism evidence="1 2">
    <name type="scientific">Methylorubrum extorquens (strain CM4 / NCIMB 13688)</name>
    <name type="common">Methylobacterium extorquens</name>
    <dbReference type="NCBI Taxonomy" id="440085"/>
    <lineage>
        <taxon>Bacteria</taxon>
        <taxon>Pseudomonadati</taxon>
        <taxon>Pseudomonadota</taxon>
        <taxon>Alphaproteobacteria</taxon>
        <taxon>Hyphomicrobiales</taxon>
        <taxon>Methylobacteriaceae</taxon>
        <taxon>Methylorubrum</taxon>
    </lineage>
</organism>
<name>B7L1V5_METC4</name>
<protein>
    <submittedName>
        <fullName evidence="1">Uncharacterized protein</fullName>
    </submittedName>
</protein>
<evidence type="ECO:0000313" key="1">
    <source>
        <dbReference type="EMBL" id="ACK81499.1"/>
    </source>
</evidence>
<reference evidence="2" key="1">
    <citation type="submission" date="2008-12" db="EMBL/GenBank/DDBJ databases">
        <title>Complete sequence of chromosome of Methylobacterium chloromethanicum CM4.</title>
        <authorList>
            <consortium name="US DOE Joint Genome Institute"/>
            <person name="Lucas S."/>
            <person name="Copeland A."/>
            <person name="Lapidus A."/>
            <person name="Glavina del Rio T."/>
            <person name="Dalin E."/>
            <person name="Tice H."/>
            <person name="Bruce D."/>
            <person name="Goodwin L."/>
            <person name="Pitluck S."/>
            <person name="Chertkov O."/>
            <person name="Brettin T."/>
            <person name="Detter J.C."/>
            <person name="Han C."/>
            <person name="Larimer F."/>
            <person name="Land M."/>
            <person name="Hauser L."/>
            <person name="Kyrpides N."/>
            <person name="Mikhailova N."/>
            <person name="Marx C."/>
            <person name="Richardson P."/>
        </authorList>
    </citation>
    <scope>NUCLEOTIDE SEQUENCE [LARGE SCALE GENOMIC DNA]</scope>
    <source>
        <strain evidence="2">CM4 / NCIMB 13688</strain>
    </source>
</reference>
<dbReference type="Proteomes" id="UP000002385">
    <property type="component" value="Chromosome"/>
</dbReference>
<proteinExistence type="predicted"/>
<gene>
    <name evidence="1" type="ordered locus">Mchl_0577</name>
</gene>
<dbReference type="AlphaFoldDB" id="B7L1V5"/>
<accession>B7L1V5</accession>
<dbReference type="HOGENOM" id="CLU_170274_0_0_5"/>